<dbReference type="EMBL" id="LQZG01000001">
    <property type="protein sequence ID" value="OAB88778.1"/>
    <property type="molecule type" value="Genomic_DNA"/>
</dbReference>
<protein>
    <submittedName>
        <fullName evidence="2">Uncharacterized protein</fullName>
    </submittedName>
</protein>
<dbReference type="AlphaFoldDB" id="A0A176QGL3"/>
<gene>
    <name evidence="2" type="ORF">AWH69_03065</name>
</gene>
<feature type="transmembrane region" description="Helical" evidence="1">
    <location>
        <begin position="62"/>
        <end position="83"/>
    </location>
</feature>
<organism evidence="2 3">
    <name type="scientific">Janibacter melonis</name>
    <dbReference type="NCBI Taxonomy" id="262209"/>
    <lineage>
        <taxon>Bacteria</taxon>
        <taxon>Bacillati</taxon>
        <taxon>Actinomycetota</taxon>
        <taxon>Actinomycetes</taxon>
        <taxon>Micrococcales</taxon>
        <taxon>Intrasporangiaceae</taxon>
        <taxon>Janibacter</taxon>
    </lineage>
</organism>
<keyword evidence="1" id="KW-1133">Transmembrane helix</keyword>
<keyword evidence="1" id="KW-0472">Membrane</keyword>
<dbReference type="RefSeq" id="WP_068271266.1">
    <property type="nucleotide sequence ID" value="NZ_CAJGVE010000009.1"/>
</dbReference>
<keyword evidence="1" id="KW-0812">Transmembrane</keyword>
<keyword evidence="3" id="KW-1185">Reference proteome</keyword>
<accession>A0A176QGL3</accession>
<dbReference type="STRING" id="262209.AWH69_03065"/>
<reference evidence="2 3" key="1">
    <citation type="submission" date="2016-01" db="EMBL/GenBank/DDBJ databases">
        <title>Janibacter melonis strain CD11_4 genome sequencing and assembly.</title>
        <authorList>
            <person name="Nair G.R."/>
            <person name="Kaur G."/>
            <person name="Chander A.M."/>
            <person name="Mayilraj S."/>
        </authorList>
    </citation>
    <scope>NUCLEOTIDE SEQUENCE [LARGE SCALE GENOMIC DNA]</scope>
    <source>
        <strain evidence="2 3">CD11-4</strain>
    </source>
</reference>
<evidence type="ECO:0000313" key="3">
    <source>
        <dbReference type="Proteomes" id="UP000076976"/>
    </source>
</evidence>
<sequence>MPRLDRLDADRVQATIATLEERVTTRFPDRNLPRVARELSTLADEVEDVSGASRVRLRMTRWLSFALGLVIVGVTLYVVAAVLREVMGTYEGEAGRWVPLVESGINDVVFAAIAVWFLLALPSRLERARILALLHRLRSLAHVIDMHQLTKDPEHLNPAYVPTEASVGDAMTRAQMAQYLDYCSELLSLTGKVAALCAEASEDDVVLDTVSDVETLCSGLAAKIWQKISLLPG</sequence>
<name>A0A176QGL3_9MICO</name>
<comment type="caution">
    <text evidence="2">The sequence shown here is derived from an EMBL/GenBank/DDBJ whole genome shotgun (WGS) entry which is preliminary data.</text>
</comment>
<proteinExistence type="predicted"/>
<feature type="transmembrane region" description="Helical" evidence="1">
    <location>
        <begin position="103"/>
        <end position="121"/>
    </location>
</feature>
<evidence type="ECO:0000313" key="2">
    <source>
        <dbReference type="EMBL" id="OAB88778.1"/>
    </source>
</evidence>
<evidence type="ECO:0000256" key="1">
    <source>
        <dbReference type="SAM" id="Phobius"/>
    </source>
</evidence>
<dbReference type="Proteomes" id="UP000076976">
    <property type="component" value="Unassembled WGS sequence"/>
</dbReference>